<gene>
    <name evidence="2" type="ORF">KSZ_00400</name>
</gene>
<protein>
    <recommendedName>
        <fullName evidence="4">EXPERA domain-containing protein</fullName>
    </recommendedName>
</protein>
<dbReference type="RefSeq" id="WP_201359744.1">
    <property type="nucleotide sequence ID" value="NZ_BNJJ01000001.1"/>
</dbReference>
<evidence type="ECO:0000256" key="1">
    <source>
        <dbReference type="SAM" id="Phobius"/>
    </source>
</evidence>
<evidence type="ECO:0000313" key="2">
    <source>
        <dbReference type="EMBL" id="GHO82034.1"/>
    </source>
</evidence>
<accession>A0ABQ3V7V7</accession>
<evidence type="ECO:0000313" key="3">
    <source>
        <dbReference type="Proteomes" id="UP000635565"/>
    </source>
</evidence>
<evidence type="ECO:0008006" key="4">
    <source>
        <dbReference type="Google" id="ProtNLM"/>
    </source>
</evidence>
<keyword evidence="1" id="KW-0812">Transmembrane</keyword>
<comment type="caution">
    <text evidence="2">The sequence shown here is derived from an EMBL/GenBank/DDBJ whole genome shotgun (WGS) entry which is preliminary data.</text>
</comment>
<feature type="transmembrane region" description="Helical" evidence="1">
    <location>
        <begin position="33"/>
        <end position="54"/>
    </location>
</feature>
<keyword evidence="3" id="KW-1185">Reference proteome</keyword>
<name>A0ABQ3V7V7_9CHLR</name>
<feature type="transmembrane region" description="Helical" evidence="1">
    <location>
        <begin position="128"/>
        <end position="149"/>
    </location>
</feature>
<keyword evidence="1" id="KW-1133">Transmembrane helix</keyword>
<reference evidence="2 3" key="1">
    <citation type="journal article" date="2021" name="Int. J. Syst. Evol. Microbiol.">
        <title>Reticulibacter mediterranei gen. nov., sp. nov., within the new family Reticulibacteraceae fam. nov., and Ktedonospora formicarum gen. nov., sp. nov., Ktedonobacter robiniae sp. nov., Dictyobacter formicarum sp. nov. and Dictyobacter arantiisoli sp. nov., belonging to the class Ktedonobacteria.</title>
        <authorList>
            <person name="Yabe S."/>
            <person name="Zheng Y."/>
            <person name="Wang C.M."/>
            <person name="Sakai Y."/>
            <person name="Abe K."/>
            <person name="Yokota A."/>
            <person name="Donadio S."/>
            <person name="Cavaletti L."/>
            <person name="Monciardini P."/>
        </authorList>
    </citation>
    <scope>NUCLEOTIDE SEQUENCE [LARGE SCALE GENOMIC DNA]</scope>
    <source>
        <strain evidence="2 3">SOSP1-9</strain>
    </source>
</reference>
<proteinExistence type="predicted"/>
<organism evidence="2 3">
    <name type="scientific">Dictyobacter formicarum</name>
    <dbReference type="NCBI Taxonomy" id="2778368"/>
    <lineage>
        <taxon>Bacteria</taxon>
        <taxon>Bacillati</taxon>
        <taxon>Chloroflexota</taxon>
        <taxon>Ktedonobacteria</taxon>
        <taxon>Ktedonobacterales</taxon>
        <taxon>Dictyobacteraceae</taxon>
        <taxon>Dictyobacter</taxon>
    </lineage>
</organism>
<dbReference type="EMBL" id="BNJJ01000001">
    <property type="protein sequence ID" value="GHO82034.1"/>
    <property type="molecule type" value="Genomic_DNA"/>
</dbReference>
<dbReference type="Proteomes" id="UP000635565">
    <property type="component" value="Unassembled WGS sequence"/>
</dbReference>
<sequence length="184" mass="20644">MDTQSDEPISEEVAQSTFGNHISQNRIAPKQPVYLLVAWILLLLLGGFFLFASISDLASDARIGLPSDHLEAFHGITGMTWSSAKVTSPQITQYTTLLEVTYAVHELVFGLLFLIIVIIPFRRRARWAWWACWVPMLANFTYTFAIAHYSTTTLTYSLIADIALPVLLLLHVPAFFGKSARRLS</sequence>
<feature type="transmembrane region" description="Helical" evidence="1">
    <location>
        <begin position="102"/>
        <end position="121"/>
    </location>
</feature>
<feature type="transmembrane region" description="Helical" evidence="1">
    <location>
        <begin position="155"/>
        <end position="176"/>
    </location>
</feature>
<keyword evidence="1" id="KW-0472">Membrane</keyword>